<dbReference type="AlphaFoldDB" id="H0XSG8"/>
<dbReference type="EMBL" id="AAQR03023046">
    <property type="status" value="NOT_ANNOTATED_CDS"/>
    <property type="molecule type" value="Genomic_DNA"/>
</dbReference>
<dbReference type="SUPFAM" id="SSF50104">
    <property type="entry name" value="Translation proteins SH3-like domain"/>
    <property type="match status" value="1"/>
</dbReference>
<dbReference type="FunFam" id="2.30.30.70:FF:000001">
    <property type="entry name" value="60S ribosomal protein L21"/>
    <property type="match status" value="1"/>
</dbReference>
<keyword evidence="9" id="KW-1185">Reference proteome</keyword>
<dbReference type="STRING" id="30611.ENSOGAP00000019060"/>
<organism evidence="8 9">
    <name type="scientific">Otolemur garnettii</name>
    <name type="common">Small-eared galago</name>
    <name type="synonym">Garnett's greater bushbaby</name>
    <dbReference type="NCBI Taxonomy" id="30611"/>
    <lineage>
        <taxon>Eukaryota</taxon>
        <taxon>Metazoa</taxon>
        <taxon>Chordata</taxon>
        <taxon>Craniata</taxon>
        <taxon>Vertebrata</taxon>
        <taxon>Euteleostomi</taxon>
        <taxon>Mammalia</taxon>
        <taxon>Eutheria</taxon>
        <taxon>Euarchontoglires</taxon>
        <taxon>Primates</taxon>
        <taxon>Strepsirrhini</taxon>
        <taxon>Lorisiformes</taxon>
        <taxon>Galagidae</taxon>
        <taxon>Otolemur</taxon>
    </lineage>
</organism>
<dbReference type="InParanoid" id="H0XSG8"/>
<comment type="similarity">
    <text evidence="1">Belongs to the eukaryotic ribosomal protein eL21 family.</text>
</comment>
<dbReference type="GO" id="GO:0006412">
    <property type="term" value="P:translation"/>
    <property type="evidence" value="ECO:0007669"/>
    <property type="project" value="InterPro"/>
</dbReference>
<evidence type="ECO:0000256" key="6">
    <source>
        <dbReference type="ARBA" id="ARBA00035327"/>
    </source>
</evidence>
<evidence type="ECO:0000256" key="5">
    <source>
        <dbReference type="ARBA" id="ARBA00035219"/>
    </source>
</evidence>
<evidence type="ECO:0000256" key="4">
    <source>
        <dbReference type="ARBA" id="ARBA00023274"/>
    </source>
</evidence>
<accession>H0XSG8</accession>
<evidence type="ECO:0000256" key="1">
    <source>
        <dbReference type="ARBA" id="ARBA00008427"/>
    </source>
</evidence>
<dbReference type="Pfam" id="PF01157">
    <property type="entry name" value="Ribosomal_L21e"/>
    <property type="match status" value="1"/>
</dbReference>
<evidence type="ECO:0000256" key="7">
    <source>
        <dbReference type="SAM" id="MobiDB-lite"/>
    </source>
</evidence>
<keyword evidence="3" id="KW-0689">Ribosomal protein</keyword>
<protein>
    <recommendedName>
        <fullName evidence="5">Large ribosomal subunit protein eL21</fullName>
    </recommendedName>
    <alternativeName>
        <fullName evidence="6">60S ribosomal protein L21</fullName>
    </alternativeName>
</protein>
<reference evidence="8" key="3">
    <citation type="submission" date="2025-09" db="UniProtKB">
        <authorList>
            <consortium name="Ensembl"/>
        </authorList>
    </citation>
    <scope>IDENTIFICATION</scope>
</reference>
<dbReference type="GO" id="GO:0022625">
    <property type="term" value="C:cytosolic large ribosomal subunit"/>
    <property type="evidence" value="ECO:0007669"/>
    <property type="project" value="UniProtKB-ARBA"/>
</dbReference>
<dbReference type="Proteomes" id="UP000005225">
    <property type="component" value="Unassembled WGS sequence"/>
</dbReference>
<feature type="compositionally biased region" description="Basic residues" evidence="7">
    <location>
        <begin position="96"/>
        <end position="106"/>
    </location>
</feature>
<dbReference type="InterPro" id="IPR001147">
    <property type="entry name" value="Ribosomal_eL21"/>
</dbReference>
<feature type="compositionally biased region" description="Basic and acidic residues" evidence="7">
    <location>
        <begin position="135"/>
        <end position="153"/>
    </location>
</feature>
<dbReference type="eggNOG" id="KOG1732">
    <property type="taxonomic scope" value="Eukaryota"/>
</dbReference>
<keyword evidence="4" id="KW-0687">Ribonucleoprotein</keyword>
<reference evidence="8" key="2">
    <citation type="submission" date="2025-08" db="UniProtKB">
        <authorList>
            <consortium name="Ensembl"/>
        </authorList>
    </citation>
    <scope>IDENTIFICATION</scope>
</reference>
<dbReference type="Ensembl" id="ENSOGAT00000024694.1">
    <property type="protein sequence ID" value="ENSOGAP00000019060.1"/>
    <property type="gene ID" value="ENSOGAG00000032000.1"/>
</dbReference>
<proteinExistence type="inferred from homology"/>
<sequence length="153" mass="17463">FTKMMNAKGKRKEKKIIIIKRKHRLIPLAAYVEINKKGDVVDIKGMGTVHKGVPPRCYHGTGRISSGTQHAAGVVNNQVKGKIPAKRINARIAHMKRSKSQHSFRKCMKENDQKKKEAKEKVTWVQRKRQPAPPREAHFVRTNGKEPELLETI</sequence>
<dbReference type="Gene3D" id="2.30.30.70">
    <property type="entry name" value="Ribosomal protein L21"/>
    <property type="match status" value="1"/>
</dbReference>
<dbReference type="HOGENOM" id="CLU_103610_0_1_1"/>
<reference evidence="9" key="1">
    <citation type="submission" date="2011-03" db="EMBL/GenBank/DDBJ databases">
        <title>Version 3 of the genome sequence of Otolemur garnettii (Bushbaby).</title>
        <authorList>
            <consortium name="The Broad Institute Genome Sequencing Platform"/>
            <person name="Di Palma F."/>
            <person name="Johnson J."/>
            <person name="Lander E.S."/>
            <person name="Lindblad-Toh K."/>
            <person name="Jaffe D.B."/>
            <person name="Gnerre S."/>
            <person name="MacCallum I."/>
            <person name="Przybylski D."/>
            <person name="Ribeiro F.J."/>
            <person name="Burton J.N."/>
            <person name="Walker B.J."/>
            <person name="Sharpe T."/>
            <person name="Hall G."/>
        </authorList>
    </citation>
    <scope>NUCLEOTIDE SEQUENCE [LARGE SCALE GENOMIC DNA]</scope>
</reference>
<feature type="compositionally biased region" description="Basic and acidic residues" evidence="7">
    <location>
        <begin position="107"/>
        <end position="122"/>
    </location>
</feature>
<dbReference type="InterPro" id="IPR036948">
    <property type="entry name" value="Ribosomal_eL21_sf"/>
</dbReference>
<evidence type="ECO:0000313" key="9">
    <source>
        <dbReference type="Proteomes" id="UP000005225"/>
    </source>
</evidence>
<dbReference type="GeneTree" id="ENSGT00950000182922"/>
<evidence type="ECO:0000256" key="3">
    <source>
        <dbReference type="ARBA" id="ARBA00022980"/>
    </source>
</evidence>
<dbReference type="Gene3D" id="6.10.250.3260">
    <property type="match status" value="1"/>
</dbReference>
<name>H0XSG8_OTOGA</name>
<feature type="region of interest" description="Disordered" evidence="7">
    <location>
        <begin position="96"/>
        <end position="153"/>
    </location>
</feature>
<dbReference type="GO" id="GO:0003735">
    <property type="term" value="F:structural constituent of ribosome"/>
    <property type="evidence" value="ECO:0007669"/>
    <property type="project" value="InterPro"/>
</dbReference>
<evidence type="ECO:0000313" key="8">
    <source>
        <dbReference type="Ensembl" id="ENSOGAP00000019060.1"/>
    </source>
</evidence>
<dbReference type="FunFam" id="6.10.250.3260:FF:000001">
    <property type="entry name" value="60S ribosomal protein L21"/>
    <property type="match status" value="1"/>
</dbReference>
<dbReference type="PANTHER" id="PTHR20981">
    <property type="entry name" value="60S RIBOSOMAL PROTEIN L21"/>
    <property type="match status" value="1"/>
</dbReference>
<comment type="subunit">
    <text evidence="2">Component of the large ribosomal subunit.</text>
</comment>
<evidence type="ECO:0000256" key="2">
    <source>
        <dbReference type="ARBA" id="ARBA00011133"/>
    </source>
</evidence>
<dbReference type="InterPro" id="IPR008991">
    <property type="entry name" value="Translation_prot_SH3-like_sf"/>
</dbReference>